<gene>
    <name evidence="2" type="ORF">KHA91_10560</name>
</gene>
<accession>A0A942Z587</accession>
<reference evidence="2 3" key="1">
    <citation type="submission" date="2021-05" db="EMBL/GenBank/DDBJ databases">
        <title>Novel Bacillus species.</title>
        <authorList>
            <person name="Liu G."/>
        </authorList>
    </citation>
    <scope>NUCLEOTIDE SEQUENCE [LARGE SCALE GENOMIC DNA]</scope>
    <source>
        <strain evidence="2 3">FJAT-49682</strain>
    </source>
</reference>
<dbReference type="InterPro" id="IPR024047">
    <property type="entry name" value="MM3350-like_sf"/>
</dbReference>
<protein>
    <submittedName>
        <fullName evidence="2">Plasmid pRiA4b ORF-3 family protein</fullName>
    </submittedName>
</protein>
<dbReference type="Proteomes" id="UP000676456">
    <property type="component" value="Unassembled WGS sequence"/>
</dbReference>
<dbReference type="InterPro" id="IPR012912">
    <property type="entry name" value="Plasmid_pRiA4b_Orf3-like"/>
</dbReference>
<evidence type="ECO:0000259" key="1">
    <source>
        <dbReference type="Pfam" id="PF07929"/>
    </source>
</evidence>
<organism evidence="2 3">
    <name type="scientific">Lederbergia citrea</name>
    <dbReference type="NCBI Taxonomy" id="2833581"/>
    <lineage>
        <taxon>Bacteria</taxon>
        <taxon>Bacillati</taxon>
        <taxon>Bacillota</taxon>
        <taxon>Bacilli</taxon>
        <taxon>Bacillales</taxon>
        <taxon>Bacillaceae</taxon>
        <taxon>Lederbergia</taxon>
    </lineage>
</organism>
<name>A0A942Z587_9BACI</name>
<feature type="domain" description="Plasmid pRiA4b Orf3-like" evidence="1">
    <location>
        <begin position="2"/>
        <end position="193"/>
    </location>
</feature>
<evidence type="ECO:0000313" key="2">
    <source>
        <dbReference type="EMBL" id="MBS4223185.1"/>
    </source>
</evidence>
<dbReference type="Pfam" id="PF07929">
    <property type="entry name" value="PRiA4_ORF3"/>
    <property type="match status" value="1"/>
</dbReference>
<comment type="caution">
    <text evidence="2">The sequence shown here is derived from an EMBL/GenBank/DDBJ whole genome shotgun (WGS) entry which is preliminary data.</text>
</comment>
<sequence>MKAYQLKITLMDVEPSVWRRVIIPAGTNFKRLHDTIQFSMGWDDTHMFEFDFVEEKLKVTADESLFEESKYIKEKYKDSKPSKEKDPYGAISRMISTNIRRAQSAKIDSPLEKHQKFTYIYDIGDNWQHEIMVEKTIEDYPYGHPTLLDGEGACPPDDVGGPGGYTAFLEAWSDPHHPEHEDMRIWGESQYYKDLDIKRTNEIMENVLKLKKVK</sequence>
<dbReference type="RefSeq" id="WP_213098218.1">
    <property type="nucleotide sequence ID" value="NZ_JAGYPN010000002.1"/>
</dbReference>
<dbReference type="Gene3D" id="3.10.290.30">
    <property type="entry name" value="MM3350-like"/>
    <property type="match status" value="1"/>
</dbReference>
<dbReference type="SUPFAM" id="SSF159941">
    <property type="entry name" value="MM3350-like"/>
    <property type="match status" value="1"/>
</dbReference>
<evidence type="ECO:0000313" key="3">
    <source>
        <dbReference type="Proteomes" id="UP000676456"/>
    </source>
</evidence>
<dbReference type="EMBL" id="JAGYPN010000002">
    <property type="protein sequence ID" value="MBS4223185.1"/>
    <property type="molecule type" value="Genomic_DNA"/>
</dbReference>
<proteinExistence type="predicted"/>
<dbReference type="AlphaFoldDB" id="A0A942Z587"/>
<dbReference type="PANTHER" id="PTHR41878:SF1">
    <property type="entry name" value="TNPR PROTEIN"/>
    <property type="match status" value="1"/>
</dbReference>
<dbReference type="PANTHER" id="PTHR41878">
    <property type="entry name" value="LEXA REPRESSOR-RELATED"/>
    <property type="match status" value="1"/>
</dbReference>
<keyword evidence="3" id="KW-1185">Reference proteome</keyword>